<gene>
    <name evidence="1" type="ORF">L211DRAFT_854238</name>
</gene>
<keyword evidence="2" id="KW-1185">Reference proteome</keyword>
<proteinExistence type="predicted"/>
<dbReference type="EMBL" id="ML121646">
    <property type="protein sequence ID" value="RPB18301.1"/>
    <property type="molecule type" value="Genomic_DNA"/>
</dbReference>
<organism evidence="1 2">
    <name type="scientific">Terfezia boudieri ATCC MYA-4762</name>
    <dbReference type="NCBI Taxonomy" id="1051890"/>
    <lineage>
        <taxon>Eukaryota</taxon>
        <taxon>Fungi</taxon>
        <taxon>Dikarya</taxon>
        <taxon>Ascomycota</taxon>
        <taxon>Pezizomycotina</taxon>
        <taxon>Pezizomycetes</taxon>
        <taxon>Pezizales</taxon>
        <taxon>Pezizaceae</taxon>
        <taxon>Terfezia</taxon>
    </lineage>
</organism>
<protein>
    <submittedName>
        <fullName evidence="1">Uncharacterized protein</fullName>
    </submittedName>
</protein>
<dbReference type="Gene3D" id="3.60.130.30">
    <property type="match status" value="1"/>
</dbReference>
<dbReference type="Proteomes" id="UP000267821">
    <property type="component" value="Unassembled WGS sequence"/>
</dbReference>
<accession>A0A3N4LCC6</accession>
<evidence type="ECO:0000313" key="2">
    <source>
        <dbReference type="Proteomes" id="UP000267821"/>
    </source>
</evidence>
<dbReference type="InParanoid" id="A0A3N4LCC6"/>
<dbReference type="OrthoDB" id="5347906at2759"/>
<sequence length="131" mass="14900">MSANLLEDGEGAKKWLSAQAPLFKYLSEVLKLMDFESYERMTTHPWLDKLLVNQAKHLGQKVVAGEVSTAVEIPLHKVAGIWYELAVNCDQEFAGVPHRDSNDIKNSMNCIIPWGSWEGADLLFWEVRQRV</sequence>
<name>A0A3N4LCC6_9PEZI</name>
<dbReference type="AlphaFoldDB" id="A0A3N4LCC6"/>
<evidence type="ECO:0000313" key="1">
    <source>
        <dbReference type="EMBL" id="RPB18301.1"/>
    </source>
</evidence>
<reference evidence="1 2" key="1">
    <citation type="journal article" date="2018" name="Nat. Ecol. Evol.">
        <title>Pezizomycetes genomes reveal the molecular basis of ectomycorrhizal truffle lifestyle.</title>
        <authorList>
            <person name="Murat C."/>
            <person name="Payen T."/>
            <person name="Noel B."/>
            <person name="Kuo A."/>
            <person name="Morin E."/>
            <person name="Chen J."/>
            <person name="Kohler A."/>
            <person name="Krizsan K."/>
            <person name="Balestrini R."/>
            <person name="Da Silva C."/>
            <person name="Montanini B."/>
            <person name="Hainaut M."/>
            <person name="Levati E."/>
            <person name="Barry K.W."/>
            <person name="Belfiori B."/>
            <person name="Cichocki N."/>
            <person name="Clum A."/>
            <person name="Dockter R.B."/>
            <person name="Fauchery L."/>
            <person name="Guy J."/>
            <person name="Iotti M."/>
            <person name="Le Tacon F."/>
            <person name="Lindquist E.A."/>
            <person name="Lipzen A."/>
            <person name="Malagnac F."/>
            <person name="Mello A."/>
            <person name="Molinier V."/>
            <person name="Miyauchi S."/>
            <person name="Poulain J."/>
            <person name="Riccioni C."/>
            <person name="Rubini A."/>
            <person name="Sitrit Y."/>
            <person name="Splivallo R."/>
            <person name="Traeger S."/>
            <person name="Wang M."/>
            <person name="Zifcakova L."/>
            <person name="Wipf D."/>
            <person name="Zambonelli A."/>
            <person name="Paolocci F."/>
            <person name="Nowrousian M."/>
            <person name="Ottonello S."/>
            <person name="Baldrian P."/>
            <person name="Spatafora J.W."/>
            <person name="Henrissat B."/>
            <person name="Nagy L.G."/>
            <person name="Aury J.M."/>
            <person name="Wincker P."/>
            <person name="Grigoriev I.V."/>
            <person name="Bonfante P."/>
            <person name="Martin F.M."/>
        </authorList>
    </citation>
    <scope>NUCLEOTIDE SEQUENCE [LARGE SCALE GENOMIC DNA]</scope>
    <source>
        <strain evidence="1 2">ATCC MYA-4762</strain>
    </source>
</reference>